<protein>
    <submittedName>
        <fullName evidence="2">Sensors of blue-light using FAD</fullName>
    </submittedName>
</protein>
<reference evidence="2 3" key="1">
    <citation type="journal article" date="2013" name="Stand. Genomic Sci.">
        <title>Genome sequence of the reddish-pigmented Rubellimicrobium thermophilum type strain (DSM 16684(T)), a member of the Roseobacter clade.</title>
        <authorList>
            <person name="Fiebig A."/>
            <person name="Riedel T."/>
            <person name="Gronow S."/>
            <person name="Petersen J."/>
            <person name="Klenk H.P."/>
            <person name="Goker M."/>
        </authorList>
    </citation>
    <scope>NUCLEOTIDE SEQUENCE [LARGE SCALE GENOMIC DNA]</scope>
    <source>
        <strain evidence="2 3">DSM 16684</strain>
    </source>
</reference>
<dbReference type="AlphaFoldDB" id="S9QTZ7"/>
<accession>S9QTZ7</accession>
<dbReference type="EMBL" id="AOLV01000019">
    <property type="protein sequence ID" value="EPX84866.1"/>
    <property type="molecule type" value="Genomic_DNA"/>
</dbReference>
<dbReference type="Gene3D" id="3.30.70.100">
    <property type="match status" value="1"/>
</dbReference>
<sequence>MMRLMRLIYSSWRLDDGEGGIEAILHASRRNNERDGLTGALLVGERHFLQVLEGSRTALGACMTRIMRDPRHEAIELISAGEVPARLFADWSMLRIDGEAIGRCMPEPCLLSGGFRPPEMPQAAIEELCRRIAAWGGGDSSI</sequence>
<dbReference type="PROSITE" id="PS50925">
    <property type="entry name" value="BLUF"/>
    <property type="match status" value="1"/>
</dbReference>
<organism evidence="2 3">
    <name type="scientific">Rubellimicrobium thermophilum DSM 16684</name>
    <dbReference type="NCBI Taxonomy" id="1123069"/>
    <lineage>
        <taxon>Bacteria</taxon>
        <taxon>Pseudomonadati</taxon>
        <taxon>Pseudomonadota</taxon>
        <taxon>Alphaproteobacteria</taxon>
        <taxon>Rhodobacterales</taxon>
        <taxon>Roseobacteraceae</taxon>
        <taxon>Rubellimicrobium</taxon>
    </lineage>
</organism>
<dbReference type="HOGENOM" id="CLU_097099_1_1_5"/>
<keyword evidence="3" id="KW-1185">Reference proteome</keyword>
<gene>
    <name evidence="2" type="ORF">ruthe_01863</name>
</gene>
<dbReference type="SMART" id="SM01034">
    <property type="entry name" value="BLUF"/>
    <property type="match status" value="1"/>
</dbReference>
<dbReference type="SUPFAM" id="SSF54975">
    <property type="entry name" value="Acylphosphatase/BLUF domain-like"/>
    <property type="match status" value="1"/>
</dbReference>
<evidence type="ECO:0000313" key="3">
    <source>
        <dbReference type="Proteomes" id="UP000015346"/>
    </source>
</evidence>
<proteinExistence type="predicted"/>
<dbReference type="OrthoDB" id="196105at2"/>
<dbReference type="Proteomes" id="UP000015346">
    <property type="component" value="Unassembled WGS sequence"/>
</dbReference>
<dbReference type="InterPro" id="IPR036046">
    <property type="entry name" value="Acylphosphatase-like_dom_sf"/>
</dbReference>
<name>S9QTZ7_9RHOB</name>
<comment type="caution">
    <text evidence="2">The sequence shown here is derived from an EMBL/GenBank/DDBJ whole genome shotgun (WGS) entry which is preliminary data.</text>
</comment>
<dbReference type="GO" id="GO:0009882">
    <property type="term" value="F:blue light photoreceptor activity"/>
    <property type="evidence" value="ECO:0007669"/>
    <property type="project" value="InterPro"/>
</dbReference>
<dbReference type="STRING" id="1123069.ruthe_01863"/>
<dbReference type="InterPro" id="IPR007024">
    <property type="entry name" value="BLUF_domain"/>
</dbReference>
<evidence type="ECO:0000259" key="1">
    <source>
        <dbReference type="PROSITE" id="PS50925"/>
    </source>
</evidence>
<evidence type="ECO:0000313" key="2">
    <source>
        <dbReference type="EMBL" id="EPX84866.1"/>
    </source>
</evidence>
<feature type="domain" description="BLUF" evidence="1">
    <location>
        <begin position="4"/>
        <end position="94"/>
    </location>
</feature>
<dbReference type="GO" id="GO:0071949">
    <property type="term" value="F:FAD binding"/>
    <property type="evidence" value="ECO:0007669"/>
    <property type="project" value="InterPro"/>
</dbReference>
<dbReference type="Pfam" id="PF04940">
    <property type="entry name" value="BLUF"/>
    <property type="match status" value="1"/>
</dbReference>